<keyword evidence="5" id="KW-1185">Reference proteome</keyword>
<accession>A0ABS8B8E0</accession>
<proteinExistence type="predicted"/>
<dbReference type="PANTHER" id="PTHR10434:SF11">
    <property type="entry name" value="1-ACYL-SN-GLYCEROL-3-PHOSPHATE ACYLTRANSFERASE"/>
    <property type="match status" value="1"/>
</dbReference>
<reference evidence="4 5" key="1">
    <citation type="submission" date="2021-10" db="EMBL/GenBank/DDBJ databases">
        <title>Streptomyces sp. strain SMC 277, a novel streptomycete isolated from soil.</title>
        <authorList>
            <person name="Chanama M."/>
        </authorList>
    </citation>
    <scope>NUCLEOTIDE SEQUENCE [LARGE SCALE GENOMIC DNA]</scope>
    <source>
        <strain evidence="4 5">SMC 277</strain>
    </source>
</reference>
<dbReference type="PANTHER" id="PTHR10434">
    <property type="entry name" value="1-ACYL-SN-GLYCEROL-3-PHOSPHATE ACYLTRANSFERASE"/>
    <property type="match status" value="1"/>
</dbReference>
<evidence type="ECO:0000256" key="2">
    <source>
        <dbReference type="ARBA" id="ARBA00023315"/>
    </source>
</evidence>
<dbReference type="EMBL" id="JAJAUY010000055">
    <property type="protein sequence ID" value="MCB5180847.1"/>
    <property type="molecule type" value="Genomic_DNA"/>
</dbReference>
<sequence>MSESKADVVGIAGGDLRFLRGLLGSAGEDAWERLLEWFVDDWFRLDVLGLDNVPAEGPAVLVANHSGAWGLDAFVLQKVLSRSLRRRMHTLAAPFLFRLPLLGAYAAKKGAVPSDLRAGMTRLADGELLVVFPEGVSGLEKPFRDRYRLQPFNPGFAVAAVHAGAPVVPVSVIGAEESVPKVGELPALARLLDLPSFPLTSPFPLPAKWLITIGEPIAPPERPRAAGARAAAARRLCAEVQVAVQELVDRERQRRDTLV</sequence>
<dbReference type="RefSeq" id="WP_226727841.1">
    <property type="nucleotide sequence ID" value="NZ_JAJAUY010000055.1"/>
</dbReference>
<name>A0ABS8B8E0_9ACTN</name>
<protein>
    <submittedName>
        <fullName evidence="4">1-acyl-sn-glycerol-3-phosphate acyltransferase</fullName>
    </submittedName>
</protein>
<organism evidence="4 5">
    <name type="scientific">Streptomyces antimicrobicus</name>
    <dbReference type="NCBI Taxonomy" id="2883108"/>
    <lineage>
        <taxon>Bacteria</taxon>
        <taxon>Bacillati</taxon>
        <taxon>Actinomycetota</taxon>
        <taxon>Actinomycetes</taxon>
        <taxon>Kitasatosporales</taxon>
        <taxon>Streptomycetaceae</taxon>
        <taxon>Streptomyces</taxon>
    </lineage>
</organism>
<evidence type="ECO:0000256" key="1">
    <source>
        <dbReference type="ARBA" id="ARBA00022679"/>
    </source>
</evidence>
<dbReference type="InterPro" id="IPR002123">
    <property type="entry name" value="Plipid/glycerol_acylTrfase"/>
</dbReference>
<evidence type="ECO:0000313" key="5">
    <source>
        <dbReference type="Proteomes" id="UP001199054"/>
    </source>
</evidence>
<comment type="caution">
    <text evidence="4">The sequence shown here is derived from an EMBL/GenBank/DDBJ whole genome shotgun (WGS) entry which is preliminary data.</text>
</comment>
<dbReference type="SUPFAM" id="SSF69593">
    <property type="entry name" value="Glycerol-3-phosphate (1)-acyltransferase"/>
    <property type="match status" value="1"/>
</dbReference>
<dbReference type="GO" id="GO:0016746">
    <property type="term" value="F:acyltransferase activity"/>
    <property type="evidence" value="ECO:0007669"/>
    <property type="project" value="UniProtKB-KW"/>
</dbReference>
<evidence type="ECO:0000313" key="4">
    <source>
        <dbReference type="EMBL" id="MCB5180847.1"/>
    </source>
</evidence>
<dbReference type="Proteomes" id="UP001199054">
    <property type="component" value="Unassembled WGS sequence"/>
</dbReference>
<dbReference type="Pfam" id="PF01553">
    <property type="entry name" value="Acyltransferase"/>
    <property type="match status" value="1"/>
</dbReference>
<feature type="domain" description="Phospholipid/glycerol acyltransferase" evidence="3">
    <location>
        <begin position="59"/>
        <end position="175"/>
    </location>
</feature>
<gene>
    <name evidence="4" type="ORF">LG632_15830</name>
</gene>
<keyword evidence="2 4" id="KW-0012">Acyltransferase</keyword>
<dbReference type="SMART" id="SM00563">
    <property type="entry name" value="PlsC"/>
    <property type="match status" value="1"/>
</dbReference>
<keyword evidence="1" id="KW-0808">Transferase</keyword>
<evidence type="ECO:0000259" key="3">
    <source>
        <dbReference type="SMART" id="SM00563"/>
    </source>
</evidence>